<gene>
    <name evidence="2" type="primary">LOC101504036</name>
</gene>
<dbReference type="OrthoDB" id="1714179at2759"/>
<dbReference type="InterPro" id="IPR006912">
    <property type="entry name" value="Harbinger_derived_prot"/>
</dbReference>
<dbReference type="AlphaFoldDB" id="A0A1S3EI88"/>
<protein>
    <submittedName>
        <fullName evidence="2">Uncharacterized protein LOC101504036</fullName>
    </submittedName>
</protein>
<dbReference type="RefSeq" id="XP_012575094.1">
    <property type="nucleotide sequence ID" value="XM_012719640.1"/>
</dbReference>
<dbReference type="Pfam" id="PF04827">
    <property type="entry name" value="Plant_tran"/>
    <property type="match status" value="1"/>
</dbReference>
<proteinExistence type="predicted"/>
<dbReference type="Proteomes" id="UP000087171">
    <property type="component" value="Unplaced"/>
</dbReference>
<accession>A0A1S3EI88</accession>
<evidence type="ECO:0000313" key="1">
    <source>
        <dbReference type="Proteomes" id="UP000087171"/>
    </source>
</evidence>
<dbReference type="PANTHER" id="PTHR47150">
    <property type="entry name" value="OS12G0169200 PROTEIN"/>
    <property type="match status" value="1"/>
</dbReference>
<dbReference type="PANTHER" id="PTHR47150:SF7">
    <property type="entry name" value="NUCLEASE"/>
    <property type="match status" value="1"/>
</dbReference>
<sequence>MASIPSGLHLSRQPQCHKEIRESTRKDVERAFGVLQSRFAIIRGPARSWHMKILKRTIYACIILHNMIIEDERHTYGGDFDYFYDNMDSNVSTTETRNGHHPNLVTRLQRRASIREKRDHQQLQTDLVELI</sequence>
<name>A0A1S3EI88_CICAR</name>
<keyword evidence="1" id="KW-1185">Reference proteome</keyword>
<organism evidence="1 2">
    <name type="scientific">Cicer arietinum</name>
    <name type="common">Chickpea</name>
    <name type="synonym">Garbanzo</name>
    <dbReference type="NCBI Taxonomy" id="3827"/>
    <lineage>
        <taxon>Eukaryota</taxon>
        <taxon>Viridiplantae</taxon>
        <taxon>Streptophyta</taxon>
        <taxon>Embryophyta</taxon>
        <taxon>Tracheophyta</taxon>
        <taxon>Spermatophyta</taxon>
        <taxon>Magnoliopsida</taxon>
        <taxon>eudicotyledons</taxon>
        <taxon>Gunneridae</taxon>
        <taxon>Pentapetalae</taxon>
        <taxon>rosids</taxon>
        <taxon>fabids</taxon>
        <taxon>Fabales</taxon>
        <taxon>Fabaceae</taxon>
        <taxon>Papilionoideae</taxon>
        <taxon>50 kb inversion clade</taxon>
        <taxon>NPAAA clade</taxon>
        <taxon>Hologalegina</taxon>
        <taxon>IRL clade</taxon>
        <taxon>Cicereae</taxon>
        <taxon>Cicer</taxon>
    </lineage>
</organism>
<dbReference type="STRING" id="3827.A0A1S3EI88"/>
<evidence type="ECO:0000313" key="2">
    <source>
        <dbReference type="RefSeq" id="XP_012575094.1"/>
    </source>
</evidence>
<reference evidence="2" key="1">
    <citation type="submission" date="2025-08" db="UniProtKB">
        <authorList>
            <consortium name="RefSeq"/>
        </authorList>
    </citation>
    <scope>IDENTIFICATION</scope>
    <source>
        <tissue evidence="2">Etiolated seedlings</tissue>
    </source>
</reference>